<evidence type="ECO:0000313" key="3">
    <source>
        <dbReference type="EMBL" id="KAK3092367.1"/>
    </source>
</evidence>
<keyword evidence="1" id="KW-1133">Transmembrane helix</keyword>
<keyword evidence="1" id="KW-0472">Membrane</keyword>
<dbReference type="PANTHER" id="PTHR16165">
    <property type="entry name" value="NXPE FAMILY MEMBER"/>
    <property type="match status" value="1"/>
</dbReference>
<gene>
    <name evidence="3" type="ORF">FSP39_001998</name>
</gene>
<reference evidence="3" key="1">
    <citation type="submission" date="2019-08" db="EMBL/GenBank/DDBJ databases">
        <title>The improved chromosome-level genome for the pearl oyster Pinctada fucata martensii using PacBio sequencing and Hi-C.</title>
        <authorList>
            <person name="Zheng Z."/>
        </authorList>
    </citation>
    <scope>NUCLEOTIDE SEQUENCE</scope>
    <source>
        <strain evidence="3">ZZ-2019</strain>
        <tissue evidence="3">Adductor muscle</tissue>
    </source>
</reference>
<name>A0AA89BYH2_PINIB</name>
<evidence type="ECO:0000313" key="4">
    <source>
        <dbReference type="Proteomes" id="UP001186944"/>
    </source>
</evidence>
<dbReference type="AlphaFoldDB" id="A0AA89BYH2"/>
<keyword evidence="4" id="KW-1185">Reference proteome</keyword>
<accession>A0AA89BYH2</accession>
<dbReference type="Proteomes" id="UP001186944">
    <property type="component" value="Unassembled WGS sequence"/>
</dbReference>
<keyword evidence="1" id="KW-0812">Transmembrane</keyword>
<dbReference type="EMBL" id="VSWD01000009">
    <property type="protein sequence ID" value="KAK3092367.1"/>
    <property type="molecule type" value="Genomic_DNA"/>
</dbReference>
<feature type="domain" description="NXPE C-terminal" evidence="2">
    <location>
        <begin position="340"/>
        <end position="567"/>
    </location>
</feature>
<dbReference type="Pfam" id="PF24536">
    <property type="entry name" value="NXPE4_C"/>
    <property type="match status" value="1"/>
</dbReference>
<evidence type="ECO:0000256" key="1">
    <source>
        <dbReference type="SAM" id="Phobius"/>
    </source>
</evidence>
<dbReference type="PANTHER" id="PTHR16165:SF5">
    <property type="entry name" value="NXPE FAMILY MEMBER 3"/>
    <property type="match status" value="1"/>
</dbReference>
<protein>
    <recommendedName>
        <fullName evidence="2">NXPE C-terminal domain-containing protein</fullName>
    </recommendedName>
</protein>
<comment type="caution">
    <text evidence="3">The sequence shown here is derived from an EMBL/GenBank/DDBJ whole genome shotgun (WGS) entry which is preliminary data.</text>
</comment>
<feature type="transmembrane region" description="Helical" evidence="1">
    <location>
        <begin position="6"/>
        <end position="25"/>
    </location>
</feature>
<evidence type="ECO:0000259" key="2">
    <source>
        <dbReference type="Pfam" id="PF24536"/>
    </source>
</evidence>
<dbReference type="InterPro" id="IPR057106">
    <property type="entry name" value="NXPE4_C"/>
</dbReference>
<sequence>MCRSAYYLDIIVSVTGIISMLLSMLRRFQQASLSETIAEFHNVSTRAVATNDERYTMKFRKMTLHTEKFHSYEDSRIVSRNTLEKLTWYIENYKYLPGVNVIPSPTYSKMFLSTNKKEFKVGELIRVKIHLFNNMNEPLRSGGDILRIWMTDRYSNSNSSGYIIDNGDGTYTGVVRALFPGKPVIKASIALSKYHIGIAYDYMEREGIWYYMTAKFEGRNGSSVTTHCSTASKFSFGNRTCDFTKINHGMSWYCGKPEKYGLTCDDWTTYSAGKFNYLLKNSSYDDFYRNKKNQYLITSIKILITGERATSPTMPCYRRPKEDSWEDHVPTGYFHKDTFYSLQCNSSHLMRSRQSYLKCLRGRPAHFFGDSTSRYWFVYLTEFLKLTFKQGRWDEIKDKAWQKYAYAEDKESNISITWAPHELPMYGSEASIRNIRSVASRLDDISADSKGIVVLHWYLHTARIPPWAYREHVINAKIAVLNLLRRAPNVSLFIKGPHAIMYKGNTSPHDFARRFNEQILYEEFASIRDKITYLEQWDMTVSSENINVHPPKAMNAVMVHHLLSHVCSK</sequence>
<organism evidence="3 4">
    <name type="scientific">Pinctada imbricata</name>
    <name type="common">Atlantic pearl-oyster</name>
    <name type="synonym">Pinctada martensii</name>
    <dbReference type="NCBI Taxonomy" id="66713"/>
    <lineage>
        <taxon>Eukaryota</taxon>
        <taxon>Metazoa</taxon>
        <taxon>Spiralia</taxon>
        <taxon>Lophotrochozoa</taxon>
        <taxon>Mollusca</taxon>
        <taxon>Bivalvia</taxon>
        <taxon>Autobranchia</taxon>
        <taxon>Pteriomorphia</taxon>
        <taxon>Pterioida</taxon>
        <taxon>Pterioidea</taxon>
        <taxon>Pteriidae</taxon>
        <taxon>Pinctada</taxon>
    </lineage>
</organism>
<proteinExistence type="predicted"/>